<keyword evidence="2" id="KW-0732">Signal</keyword>
<evidence type="ECO:0000313" key="3">
    <source>
        <dbReference type="EMBL" id="NSL89938.1"/>
    </source>
</evidence>
<keyword evidence="4" id="KW-1185">Reference proteome</keyword>
<comment type="caution">
    <text evidence="3">The sequence shown here is derived from an EMBL/GenBank/DDBJ whole genome shotgun (WGS) entry which is preliminary data.</text>
</comment>
<dbReference type="EMBL" id="RIAR02000001">
    <property type="protein sequence ID" value="NSL89938.1"/>
    <property type="molecule type" value="Genomic_DNA"/>
</dbReference>
<sequence>MRKQLLICFVVYACSLVPAEVAAQEQPSIGKSADVYFRREEYARAAGLYERLIKTRKGRRQAGMVKERLATSYRLYNQYDKAAYWYSQLLQDSANSATARLYYGDMLKSLGRYEEAKQQYRQYPDQQRVALRVAGCDSATVWQSLPANVILKNEQGINSRSNDWGATPYGKEIVFVSDSLRGDIWYVKGSRHRYYRNNAAFGKLYAAENGPSGIGYSKDFSSVINNYKYHVGPVCFTPNGDTAYVTVTDPARKIPYDKKEAPVYGTRRLKLLVFTKKQDKWQSPVAFPYNSDDYSLGHASLNSAGNILYYASDKPGGSGETDIWYSEKQGDNTWGTPQNCGAAINSPDDDAFPVLGPGDVLYYASKGWAGMGGYDVFAAEGSKGSWSAPVNLRPPFNTSGDDFYYTMHTAQQGFISSNRPGGRGGDDIYSFAAPDIIPGLQPVPVPLLRIPLIVDICVPAETCVYLYNKTRGIGWCYMVAPPSGKIEAKLEPDAEYEVRVHYRDRIERLAFDTRNYTGTAPISKTICPQPVRPEPAAVKPSVPAHKKHKRGHHKK</sequence>
<evidence type="ECO:0000256" key="1">
    <source>
        <dbReference type="SAM" id="MobiDB-lite"/>
    </source>
</evidence>
<organism evidence="3 4">
    <name type="scientific">Chitinophaga solisilvae</name>
    <dbReference type="NCBI Taxonomy" id="1233460"/>
    <lineage>
        <taxon>Bacteria</taxon>
        <taxon>Pseudomonadati</taxon>
        <taxon>Bacteroidota</taxon>
        <taxon>Chitinophagia</taxon>
        <taxon>Chitinophagales</taxon>
        <taxon>Chitinophagaceae</taxon>
        <taxon>Chitinophaga</taxon>
    </lineage>
</organism>
<feature type="signal peptide" evidence="2">
    <location>
        <begin position="1"/>
        <end position="23"/>
    </location>
</feature>
<dbReference type="Proteomes" id="UP000281028">
    <property type="component" value="Unassembled WGS sequence"/>
</dbReference>
<dbReference type="SUPFAM" id="SSF48452">
    <property type="entry name" value="TPR-like"/>
    <property type="match status" value="1"/>
</dbReference>
<accession>A0A3S1D1N1</accession>
<feature type="compositionally biased region" description="Basic residues" evidence="1">
    <location>
        <begin position="544"/>
        <end position="555"/>
    </location>
</feature>
<name>A0A3S1D1N1_9BACT</name>
<dbReference type="InterPro" id="IPR011990">
    <property type="entry name" value="TPR-like_helical_dom_sf"/>
</dbReference>
<gene>
    <name evidence="3" type="ORF">ECE50_024065</name>
</gene>
<evidence type="ECO:0000313" key="4">
    <source>
        <dbReference type="Proteomes" id="UP000281028"/>
    </source>
</evidence>
<reference evidence="3" key="1">
    <citation type="submission" date="2020-05" db="EMBL/GenBank/DDBJ databases">
        <title>Chitinophaga laudate sp. nov., isolated from a tropical peat swamp.</title>
        <authorList>
            <person name="Goh C.B.S."/>
            <person name="Lee M.S."/>
            <person name="Parimannan S."/>
            <person name="Pasbakhsh P."/>
            <person name="Yule C.M."/>
            <person name="Rajandas H."/>
            <person name="Loke S."/>
            <person name="Croft L."/>
            <person name="Tan J.B.L."/>
        </authorList>
    </citation>
    <scope>NUCLEOTIDE SEQUENCE</scope>
    <source>
        <strain evidence="3">Mgbs1</strain>
    </source>
</reference>
<proteinExistence type="predicted"/>
<dbReference type="AlphaFoldDB" id="A0A3S1D1N1"/>
<feature type="region of interest" description="Disordered" evidence="1">
    <location>
        <begin position="529"/>
        <end position="555"/>
    </location>
</feature>
<evidence type="ECO:0000256" key="2">
    <source>
        <dbReference type="SAM" id="SignalP"/>
    </source>
</evidence>
<feature type="chain" id="PRO_5043489998" evidence="2">
    <location>
        <begin position="24"/>
        <end position="555"/>
    </location>
</feature>
<dbReference type="Gene3D" id="1.25.40.10">
    <property type="entry name" value="Tetratricopeptide repeat domain"/>
    <property type="match status" value="1"/>
</dbReference>
<dbReference type="OrthoDB" id="9809364at2"/>
<protein>
    <submittedName>
        <fullName evidence="3">Tetratricopeptide repeat protein</fullName>
    </submittedName>
</protein>